<name>A0ABQ7UC01_SOLTU</name>
<evidence type="ECO:0000256" key="1">
    <source>
        <dbReference type="SAM" id="MobiDB-lite"/>
    </source>
</evidence>
<feature type="region of interest" description="Disordered" evidence="1">
    <location>
        <begin position="46"/>
        <end position="76"/>
    </location>
</feature>
<accession>A0ABQ7UC01</accession>
<evidence type="ECO:0000313" key="2">
    <source>
        <dbReference type="EMBL" id="KAH0744390.1"/>
    </source>
</evidence>
<sequence length="76" mass="8620">MADNHGQALQRTSKEPGLRSSLERQPFTKEQVEWLHKFLQVLQPQPQLQTSKSDSFTPTCSFSQAGQGLGEDDWQC</sequence>
<feature type="region of interest" description="Disordered" evidence="1">
    <location>
        <begin position="1"/>
        <end position="25"/>
    </location>
</feature>
<proteinExistence type="predicted"/>
<gene>
    <name evidence="2" type="ORF">KY290_032383</name>
</gene>
<dbReference type="EMBL" id="JAIVGD010000023">
    <property type="protein sequence ID" value="KAH0744390.1"/>
    <property type="molecule type" value="Genomic_DNA"/>
</dbReference>
<organism evidence="2 3">
    <name type="scientific">Solanum tuberosum</name>
    <name type="common">Potato</name>
    <dbReference type="NCBI Taxonomy" id="4113"/>
    <lineage>
        <taxon>Eukaryota</taxon>
        <taxon>Viridiplantae</taxon>
        <taxon>Streptophyta</taxon>
        <taxon>Embryophyta</taxon>
        <taxon>Tracheophyta</taxon>
        <taxon>Spermatophyta</taxon>
        <taxon>Magnoliopsida</taxon>
        <taxon>eudicotyledons</taxon>
        <taxon>Gunneridae</taxon>
        <taxon>Pentapetalae</taxon>
        <taxon>asterids</taxon>
        <taxon>lamiids</taxon>
        <taxon>Solanales</taxon>
        <taxon>Solanaceae</taxon>
        <taxon>Solanoideae</taxon>
        <taxon>Solaneae</taxon>
        <taxon>Solanum</taxon>
    </lineage>
</organism>
<dbReference type="Proteomes" id="UP000826656">
    <property type="component" value="Unassembled WGS sequence"/>
</dbReference>
<protein>
    <submittedName>
        <fullName evidence="2">Uncharacterized protein</fullName>
    </submittedName>
</protein>
<comment type="caution">
    <text evidence="2">The sequence shown here is derived from an EMBL/GenBank/DDBJ whole genome shotgun (WGS) entry which is preliminary data.</text>
</comment>
<evidence type="ECO:0000313" key="3">
    <source>
        <dbReference type="Proteomes" id="UP000826656"/>
    </source>
</evidence>
<feature type="compositionally biased region" description="Polar residues" evidence="1">
    <location>
        <begin position="50"/>
        <end position="66"/>
    </location>
</feature>
<reference evidence="2 3" key="1">
    <citation type="journal article" date="2021" name="bioRxiv">
        <title>Chromosome-scale and haplotype-resolved genome assembly of a tetraploid potato cultivar.</title>
        <authorList>
            <person name="Sun H."/>
            <person name="Jiao W.-B."/>
            <person name="Krause K."/>
            <person name="Campoy J.A."/>
            <person name="Goel M."/>
            <person name="Folz-Donahue K."/>
            <person name="Kukat C."/>
            <person name="Huettel B."/>
            <person name="Schneeberger K."/>
        </authorList>
    </citation>
    <scope>NUCLEOTIDE SEQUENCE [LARGE SCALE GENOMIC DNA]</scope>
    <source>
        <strain evidence="2">SolTubOtavaFocal</strain>
        <tissue evidence="2">Leaves</tissue>
    </source>
</reference>
<keyword evidence="3" id="KW-1185">Reference proteome</keyword>